<keyword evidence="2" id="KW-1185">Reference proteome</keyword>
<gene>
    <name evidence="1" type="ORF">NBRC116187_13310</name>
</gene>
<dbReference type="Proteomes" id="UP001486808">
    <property type="component" value="Unassembled WGS sequence"/>
</dbReference>
<reference evidence="1 2" key="1">
    <citation type="submission" date="2024-04" db="EMBL/GenBank/DDBJ databases">
        <title>Draft genome sequence of Halopseudomonas sabulinigri NBRC 116187.</title>
        <authorList>
            <person name="Miyakawa T."/>
            <person name="Kusuya Y."/>
            <person name="Miura T."/>
        </authorList>
    </citation>
    <scope>NUCLEOTIDE SEQUENCE [LARGE SCALE GENOMIC DNA]</scope>
    <source>
        <strain evidence="1 2">4NH20-0042</strain>
    </source>
</reference>
<name>A0ABP9ZNC4_9GAMM</name>
<evidence type="ECO:0000313" key="1">
    <source>
        <dbReference type="EMBL" id="GAA6130971.1"/>
    </source>
</evidence>
<proteinExistence type="predicted"/>
<evidence type="ECO:0000313" key="2">
    <source>
        <dbReference type="Proteomes" id="UP001486808"/>
    </source>
</evidence>
<accession>A0ABP9ZNC4</accession>
<protein>
    <submittedName>
        <fullName evidence="1">Uncharacterized protein</fullName>
    </submittedName>
</protein>
<comment type="caution">
    <text evidence="1">The sequence shown here is derived from an EMBL/GenBank/DDBJ whole genome shotgun (WGS) entry which is preliminary data.</text>
</comment>
<organism evidence="1 2">
    <name type="scientific">Halopseudomonas sabulinigri</name>
    <dbReference type="NCBI Taxonomy" id="472181"/>
    <lineage>
        <taxon>Bacteria</taxon>
        <taxon>Pseudomonadati</taxon>
        <taxon>Pseudomonadota</taxon>
        <taxon>Gammaproteobacteria</taxon>
        <taxon>Pseudomonadales</taxon>
        <taxon>Pseudomonadaceae</taxon>
        <taxon>Halopseudomonas</taxon>
    </lineage>
</organism>
<sequence>MKLIVESSEDASLATAAAGKRAIKMGTTDNVTQSITNTDDLRTILALNKFDSIKKPRKIAGAFSVNHTAFSSDVHSLTDGKRRAGIWFPVHHTPNLRSDLRHFQFVE</sequence>
<dbReference type="EMBL" id="BAABWD010000001">
    <property type="protein sequence ID" value="GAA6130971.1"/>
    <property type="molecule type" value="Genomic_DNA"/>
</dbReference>